<proteinExistence type="predicted"/>
<reference evidence="2 3" key="1">
    <citation type="submission" date="2016-05" db="EMBL/GenBank/DDBJ databases">
        <title>Microbial solvent formation.</title>
        <authorList>
            <person name="Poehlein A."/>
            <person name="Montoya Solano J.D."/>
            <person name="Flitsch S."/>
            <person name="Krabben P."/>
            <person name="Duerre P."/>
            <person name="Daniel R."/>
        </authorList>
    </citation>
    <scope>NUCLEOTIDE SEQUENCE [LARGE SCALE GENOMIC DNA]</scope>
    <source>
        <strain evidence="2 3">L1-8</strain>
    </source>
</reference>
<protein>
    <submittedName>
        <fullName evidence="2">Uncharacterized protein</fullName>
    </submittedName>
</protein>
<comment type="caution">
    <text evidence="2">The sequence shown here is derived from an EMBL/GenBank/DDBJ whole genome shotgun (WGS) entry which is preliminary data.</text>
</comment>
<evidence type="ECO:0000313" key="2">
    <source>
        <dbReference type="EMBL" id="OOM11854.1"/>
    </source>
</evidence>
<dbReference type="Proteomes" id="UP000191154">
    <property type="component" value="Unassembled WGS sequence"/>
</dbReference>
<evidence type="ECO:0000256" key="1">
    <source>
        <dbReference type="SAM" id="MobiDB-lite"/>
    </source>
</evidence>
<feature type="region of interest" description="Disordered" evidence="1">
    <location>
        <begin position="1"/>
        <end position="45"/>
    </location>
</feature>
<dbReference type="RefSeq" id="WP_176127554.1">
    <property type="nucleotide sequence ID" value="NZ_LZYZ01000004.1"/>
</dbReference>
<accession>A0A1S8N5W4</accession>
<dbReference type="EMBL" id="LZYZ01000004">
    <property type="protein sequence ID" value="OOM11854.1"/>
    <property type="molecule type" value="Genomic_DNA"/>
</dbReference>
<evidence type="ECO:0000313" key="3">
    <source>
        <dbReference type="Proteomes" id="UP000191154"/>
    </source>
</evidence>
<name>A0A1S8N5W4_CLOSA</name>
<organism evidence="2 3">
    <name type="scientific">Clostridium saccharobutylicum</name>
    <dbReference type="NCBI Taxonomy" id="169679"/>
    <lineage>
        <taxon>Bacteria</taxon>
        <taxon>Bacillati</taxon>
        <taxon>Bacillota</taxon>
        <taxon>Clostridia</taxon>
        <taxon>Eubacteriales</taxon>
        <taxon>Clostridiaceae</taxon>
        <taxon>Clostridium</taxon>
    </lineage>
</organism>
<gene>
    <name evidence="2" type="ORF">CLOSAC_22810</name>
</gene>
<sequence length="45" mass="4858">MVSTNQTGGPAVKAGLTAGQNRSRNKDGELRKKRSDSGITRTKER</sequence>
<dbReference type="AlphaFoldDB" id="A0A1S8N5W4"/>